<proteinExistence type="predicted"/>
<accession>A0A931BMB7</accession>
<dbReference type="RefSeq" id="WP_196269947.1">
    <property type="nucleotide sequence ID" value="NZ_JADQDO010000001.1"/>
</dbReference>
<evidence type="ECO:0000256" key="1">
    <source>
        <dbReference type="SAM" id="MobiDB-lite"/>
    </source>
</evidence>
<keyword evidence="3" id="KW-1185">Reference proteome</keyword>
<gene>
    <name evidence="2" type="ORF">I2H38_01070</name>
</gene>
<evidence type="ECO:0000313" key="3">
    <source>
        <dbReference type="Proteomes" id="UP000599312"/>
    </source>
</evidence>
<feature type="region of interest" description="Disordered" evidence="1">
    <location>
        <begin position="123"/>
        <end position="143"/>
    </location>
</feature>
<dbReference type="EMBL" id="JADQDO010000001">
    <property type="protein sequence ID" value="MBF9231960.1"/>
    <property type="molecule type" value="Genomic_DNA"/>
</dbReference>
<evidence type="ECO:0000313" key="2">
    <source>
        <dbReference type="EMBL" id="MBF9231960.1"/>
    </source>
</evidence>
<protein>
    <submittedName>
        <fullName evidence="2">Uncharacterized protein</fullName>
    </submittedName>
</protein>
<name>A0A931BMB7_9HYPH</name>
<dbReference type="AlphaFoldDB" id="A0A931BMB7"/>
<organism evidence="2 3">
    <name type="scientific">Microvirga alba</name>
    <dbReference type="NCBI Taxonomy" id="2791025"/>
    <lineage>
        <taxon>Bacteria</taxon>
        <taxon>Pseudomonadati</taxon>
        <taxon>Pseudomonadota</taxon>
        <taxon>Alphaproteobacteria</taxon>
        <taxon>Hyphomicrobiales</taxon>
        <taxon>Methylobacteriaceae</taxon>
        <taxon>Microvirga</taxon>
    </lineage>
</organism>
<reference evidence="2" key="1">
    <citation type="submission" date="2020-11" db="EMBL/GenBank/DDBJ databases">
        <authorList>
            <person name="Kim M.K."/>
        </authorList>
    </citation>
    <scope>NUCLEOTIDE SEQUENCE</scope>
    <source>
        <strain evidence="2">BT350</strain>
    </source>
</reference>
<comment type="caution">
    <text evidence="2">The sequence shown here is derived from an EMBL/GenBank/DDBJ whole genome shotgun (WGS) entry which is preliminary data.</text>
</comment>
<dbReference type="Proteomes" id="UP000599312">
    <property type="component" value="Unassembled WGS sequence"/>
</dbReference>
<feature type="region of interest" description="Disordered" evidence="1">
    <location>
        <begin position="38"/>
        <end position="65"/>
    </location>
</feature>
<sequence>MARAPILLIGLAGAAFLAGGLVPGDLTIETPAQARGATQRAAEPQSGDIVKSNRISGPSPARDRTSVSTVELVGLSKVTVILRDETGTILYSSDPRTGTTVLAKDTELPVITLKEEMRGPPVQLPVTRREGSDTPSQGPVNKPRYPVGCVTDVSSLVRASADRAPSLCLAYLDQSLL</sequence>